<sequence length="360" mass="42268">MGYYLFCLHILLFVFNKLPLFPVNLNPAPIKMKRLFKYFAKLAPLCLVLWIFLSLFSCKKTDKAEQEIAKVPVELHISRFDREFANTTPEGIPLLKEKYPYLFPEQFPDSIWEAKLSDTLQIELSEEVDKAFGSFGEEAESLESLFQHIKYYFPEFEVPKVVTLISDVRYEDRIILTDDLLLIGLDNYLGPDHRFYEGIQRYISAGLDKQFLVSDVASAFSKSVLTYPRNRTFLSRMVHYGKELYIKDRLLPHNTDAQKIGYTQEEMDWAIANEEQMWKYFVERDLLYSTDSQLDRKFLDPAPFSKFGLELDNESPGRLGRYMGWQIVRAFMEKNEVGLRQLLDMPADEILKESNYKPRK</sequence>
<name>A0A5N5IQ72_9FLAO</name>
<proteinExistence type="predicted"/>
<keyword evidence="1" id="KW-0472">Membrane</keyword>
<dbReference type="OrthoDB" id="976022at2"/>
<gene>
    <name evidence="2" type="primary">gldB</name>
    <name evidence="2" type="ORF">FOT42_006350</name>
</gene>
<evidence type="ECO:0000256" key="1">
    <source>
        <dbReference type="SAM" id="Phobius"/>
    </source>
</evidence>
<feature type="transmembrane region" description="Helical" evidence="1">
    <location>
        <begin position="6"/>
        <end position="26"/>
    </location>
</feature>
<protein>
    <submittedName>
        <fullName evidence="2">Gliding motility lipoprotein GldB</fullName>
    </submittedName>
</protein>
<keyword evidence="2" id="KW-0449">Lipoprotein</keyword>
<evidence type="ECO:0000313" key="2">
    <source>
        <dbReference type="EMBL" id="KAB5489971.1"/>
    </source>
</evidence>
<dbReference type="EMBL" id="VNIK02000003">
    <property type="protein sequence ID" value="KAB5489971.1"/>
    <property type="molecule type" value="Genomic_DNA"/>
</dbReference>
<evidence type="ECO:0000313" key="3">
    <source>
        <dbReference type="Proteomes" id="UP000319204"/>
    </source>
</evidence>
<dbReference type="AlphaFoldDB" id="A0A5N5IQ72"/>
<keyword evidence="1" id="KW-0812">Transmembrane</keyword>
<keyword evidence="3" id="KW-1185">Reference proteome</keyword>
<accession>A0A5N5IQ72</accession>
<dbReference type="Proteomes" id="UP000319204">
    <property type="component" value="Unassembled WGS sequence"/>
</dbReference>
<dbReference type="InterPro" id="IPR019853">
    <property type="entry name" value="GldB-like"/>
</dbReference>
<dbReference type="Pfam" id="PF25594">
    <property type="entry name" value="GldB_lipo"/>
    <property type="match status" value="1"/>
</dbReference>
<comment type="caution">
    <text evidence="2">The sequence shown here is derived from an EMBL/GenBank/DDBJ whole genome shotgun (WGS) entry which is preliminary data.</text>
</comment>
<organism evidence="2 3">
    <name type="scientific">Flagellimonas hadalis</name>
    <dbReference type="NCBI Taxonomy" id="2597517"/>
    <lineage>
        <taxon>Bacteria</taxon>
        <taxon>Pseudomonadati</taxon>
        <taxon>Bacteroidota</taxon>
        <taxon>Flavobacteriia</taxon>
        <taxon>Flavobacteriales</taxon>
        <taxon>Flavobacteriaceae</taxon>
        <taxon>Flagellimonas</taxon>
    </lineage>
</organism>
<feature type="transmembrane region" description="Helical" evidence="1">
    <location>
        <begin position="38"/>
        <end position="56"/>
    </location>
</feature>
<reference evidence="2" key="1">
    <citation type="submission" date="2019-10" db="EMBL/GenBank/DDBJ databases">
        <title>Muricauda hadale sp. nov., a piezophilic bacterium isolated from hadopelagic water of the Mariana Trench.</title>
        <authorList>
            <person name="Wei Y."/>
        </authorList>
    </citation>
    <scope>NUCLEOTIDE SEQUENCE [LARGE SCALE GENOMIC DNA]</scope>
    <source>
        <strain evidence="2">MT-229</strain>
    </source>
</reference>
<keyword evidence="1" id="KW-1133">Transmembrane helix</keyword>
<dbReference type="NCBIfam" id="TIGR03514">
    <property type="entry name" value="GldB_lipo"/>
    <property type="match status" value="1"/>
</dbReference>